<dbReference type="PANTHER" id="PTHR47723:SF13">
    <property type="entry name" value="PUTATIVE-RELATED"/>
    <property type="match status" value="1"/>
</dbReference>
<protein>
    <recommendedName>
        <fullName evidence="3">RNase H type-1 domain-containing protein</fullName>
    </recommendedName>
</protein>
<gene>
    <name evidence="1" type="ORF">Goklo_013487</name>
</gene>
<name>A0A7J8U549_9ROSI</name>
<dbReference type="InterPro" id="IPR053151">
    <property type="entry name" value="RNase_H-like"/>
</dbReference>
<dbReference type="OrthoDB" id="938791at2759"/>
<evidence type="ECO:0000313" key="1">
    <source>
        <dbReference type="EMBL" id="MBA0645374.1"/>
    </source>
</evidence>
<evidence type="ECO:0000313" key="2">
    <source>
        <dbReference type="Proteomes" id="UP000593573"/>
    </source>
</evidence>
<accession>A0A7J8U549</accession>
<evidence type="ECO:0008006" key="3">
    <source>
        <dbReference type="Google" id="ProtNLM"/>
    </source>
</evidence>
<proteinExistence type="predicted"/>
<organism evidence="1 2">
    <name type="scientific">Gossypium klotzschianum</name>
    <dbReference type="NCBI Taxonomy" id="34286"/>
    <lineage>
        <taxon>Eukaryota</taxon>
        <taxon>Viridiplantae</taxon>
        <taxon>Streptophyta</taxon>
        <taxon>Embryophyta</taxon>
        <taxon>Tracheophyta</taxon>
        <taxon>Spermatophyta</taxon>
        <taxon>Magnoliopsida</taxon>
        <taxon>eudicotyledons</taxon>
        <taxon>Gunneridae</taxon>
        <taxon>Pentapetalae</taxon>
        <taxon>rosids</taxon>
        <taxon>malvids</taxon>
        <taxon>Malvales</taxon>
        <taxon>Malvaceae</taxon>
        <taxon>Malvoideae</taxon>
        <taxon>Gossypium</taxon>
    </lineage>
</organism>
<reference evidence="1 2" key="1">
    <citation type="journal article" date="2019" name="Genome Biol. Evol.">
        <title>Insights into the evolution of the New World diploid cottons (Gossypium, subgenus Houzingenia) based on genome sequencing.</title>
        <authorList>
            <person name="Grover C.E."/>
            <person name="Arick M.A. 2nd"/>
            <person name="Thrash A."/>
            <person name="Conover J.L."/>
            <person name="Sanders W.S."/>
            <person name="Peterson D.G."/>
            <person name="Frelichowski J.E."/>
            <person name="Scheffler J.A."/>
            <person name="Scheffler B.E."/>
            <person name="Wendel J.F."/>
        </authorList>
    </citation>
    <scope>NUCLEOTIDE SEQUENCE [LARGE SCALE GENOMIC DNA]</scope>
    <source>
        <strain evidence="1">57</strain>
        <tissue evidence="1">Leaf</tissue>
    </source>
</reference>
<dbReference type="AlphaFoldDB" id="A0A7J8U549"/>
<dbReference type="PANTHER" id="PTHR47723">
    <property type="entry name" value="OS05G0353850 PROTEIN"/>
    <property type="match status" value="1"/>
</dbReference>
<dbReference type="EMBL" id="JABFAB010000004">
    <property type="protein sequence ID" value="MBA0645374.1"/>
    <property type="molecule type" value="Genomic_DNA"/>
</dbReference>
<dbReference type="Proteomes" id="UP000593573">
    <property type="component" value="Unassembled WGS sequence"/>
</dbReference>
<comment type="caution">
    <text evidence="1">The sequence shown here is derived from an EMBL/GenBank/DDBJ whole genome shotgun (WGS) entry which is preliminary data.</text>
</comment>
<sequence length="84" mass="9641">MLANSRRNQHNDLTMYFICWQSPPSDWCKLNTNGSRHSITSRAFAGGLLRDHQGKWVIGYSRNIHICPVLDAKLWVIMDGLDIV</sequence>
<keyword evidence="2" id="KW-1185">Reference proteome</keyword>